<evidence type="ECO:0000256" key="1">
    <source>
        <dbReference type="SAM" id="Coils"/>
    </source>
</evidence>
<evidence type="ECO:0000256" key="2">
    <source>
        <dbReference type="SAM" id="MobiDB-lite"/>
    </source>
</evidence>
<keyword evidence="4" id="KW-1185">Reference proteome</keyword>
<organism evidence="3 4">
    <name type="scientific">Coccidioides immitis (strain RS)</name>
    <name type="common">Valley fever fungus</name>
    <dbReference type="NCBI Taxonomy" id="246410"/>
    <lineage>
        <taxon>Eukaryota</taxon>
        <taxon>Fungi</taxon>
        <taxon>Dikarya</taxon>
        <taxon>Ascomycota</taxon>
        <taxon>Pezizomycotina</taxon>
        <taxon>Eurotiomycetes</taxon>
        <taxon>Eurotiomycetidae</taxon>
        <taxon>Onygenales</taxon>
        <taxon>Onygenaceae</taxon>
        <taxon>Coccidioides</taxon>
    </lineage>
</organism>
<reference evidence="4" key="2">
    <citation type="journal article" date="2010" name="Genome Res.">
        <title>Population genomic sequencing of Coccidioides fungi reveals recent hybridization and transposon control.</title>
        <authorList>
            <person name="Neafsey D.E."/>
            <person name="Barker B.M."/>
            <person name="Sharpton T.J."/>
            <person name="Stajich J.E."/>
            <person name="Park D.J."/>
            <person name="Whiston E."/>
            <person name="Hung C.-Y."/>
            <person name="McMahan C."/>
            <person name="White J."/>
            <person name="Sykes S."/>
            <person name="Heiman D."/>
            <person name="Young S."/>
            <person name="Zeng Q."/>
            <person name="Abouelleil A."/>
            <person name="Aftuck L."/>
            <person name="Bessette D."/>
            <person name="Brown A."/>
            <person name="FitzGerald M."/>
            <person name="Lui A."/>
            <person name="Macdonald J.P."/>
            <person name="Priest M."/>
            <person name="Orbach M.J."/>
            <person name="Galgiani J.N."/>
            <person name="Kirkland T.N."/>
            <person name="Cole G.T."/>
            <person name="Birren B.W."/>
            <person name="Henn M.R."/>
            <person name="Taylor J.W."/>
            <person name="Rounsley S.D."/>
        </authorList>
    </citation>
    <scope>GENOME REANNOTATION</scope>
    <source>
        <strain evidence="4">RS</strain>
    </source>
</reference>
<dbReference type="EMBL" id="GG704912">
    <property type="protein sequence ID" value="EAS31761.2"/>
    <property type="molecule type" value="Genomic_DNA"/>
</dbReference>
<dbReference type="Proteomes" id="UP000001261">
    <property type="component" value="Unassembled WGS sequence"/>
</dbReference>
<reference evidence="4" key="1">
    <citation type="journal article" date="2009" name="Genome Res.">
        <title>Comparative genomic analyses of the human fungal pathogens Coccidioides and their relatives.</title>
        <authorList>
            <person name="Sharpton T.J."/>
            <person name="Stajich J.E."/>
            <person name="Rounsley S.D."/>
            <person name="Gardner M.J."/>
            <person name="Wortman J.R."/>
            <person name="Jordar V.S."/>
            <person name="Maiti R."/>
            <person name="Kodira C.D."/>
            <person name="Neafsey D.E."/>
            <person name="Zeng Q."/>
            <person name="Hung C.-Y."/>
            <person name="McMahan C."/>
            <person name="Muszewska A."/>
            <person name="Grynberg M."/>
            <person name="Mandel M.A."/>
            <person name="Kellner E.M."/>
            <person name="Barker B.M."/>
            <person name="Galgiani J.N."/>
            <person name="Orbach M.J."/>
            <person name="Kirkland T.N."/>
            <person name="Cole G.T."/>
            <person name="Henn M.R."/>
            <person name="Birren B.W."/>
            <person name="Taylor J.W."/>
        </authorList>
    </citation>
    <scope>NUCLEOTIDE SEQUENCE [LARGE SCALE GENOMIC DNA]</scope>
    <source>
        <strain evidence="4">RS</strain>
    </source>
</reference>
<evidence type="ECO:0000313" key="4">
    <source>
        <dbReference type="Proteomes" id="UP000001261"/>
    </source>
</evidence>
<dbReference type="OrthoDB" id="20105at2759"/>
<dbReference type="InParanoid" id="A0A0E1RX91"/>
<feature type="region of interest" description="Disordered" evidence="2">
    <location>
        <begin position="332"/>
        <end position="361"/>
    </location>
</feature>
<dbReference type="KEGG" id="cim:CIMG_07240"/>
<dbReference type="GeneID" id="4562313"/>
<dbReference type="VEuPathDB" id="FungiDB:CIMG_07240"/>
<dbReference type="AlphaFoldDB" id="A0A0E1RX91"/>
<protein>
    <submittedName>
        <fullName evidence="3">Uncharacterized protein</fullName>
    </submittedName>
</protein>
<proteinExistence type="predicted"/>
<dbReference type="OMA" id="NMPVQAK"/>
<keyword evidence="1" id="KW-0175">Coiled coil</keyword>
<dbReference type="STRING" id="246410.A0A0E1RX91"/>
<accession>A0A0E1RX91</accession>
<gene>
    <name evidence="3" type="ORF">CIMG_07240</name>
</gene>
<sequence length="487" mass="55114">MVKQRNQNNGLNKILPTSLLLLQLEYEKVLGQTTAVVIAESCRSSNVAKLLSEHDRDVFLGRLEDSTSELQSVQARCLNLQKQLQYVQTRLSQLHTVLQFKFRQIKTFKTEANCLEAISATIAGTEADKQCLAREISNMKSRLSQLRVQNNSYQTAISERLALQKSINLLESELQNQRQVVMSAKHNDSGRMGKESNLTAHEILKQKHSMEKLEMRLKTEVDKRTALENEIKELKVRLHIAEGKQSEVEVAPRSHLDNYLGAAREAESQDFMPGPVRRRPQIAIATPGRSKNCQPVKSFSTLPGDKSLFSVTPFLSRTNIDVDTAHIMSEEFKRSPASREGSTPPRLEASVKDTNSFENHKPGVQEHMTQRMQGRHDSLDLLAEQTMQNNISALRLTDKASRLGISEMGRNAVKRRRVLGAKREKALFDLSDGLNNCAEDREAETQTRQFSPLKRRLRPGNPSESRGNYPLTVQNLHIPKLPRQHLC</sequence>
<feature type="coiled-coil region" evidence="1">
    <location>
        <begin position="129"/>
        <end position="244"/>
    </location>
</feature>
<dbReference type="RefSeq" id="XP_001243344.2">
    <property type="nucleotide sequence ID" value="XM_001243343.2"/>
</dbReference>
<name>A0A0E1RX91_COCIM</name>
<evidence type="ECO:0000313" key="3">
    <source>
        <dbReference type="EMBL" id="EAS31761.2"/>
    </source>
</evidence>